<evidence type="ECO:0000313" key="3">
    <source>
        <dbReference type="Proteomes" id="UP000324800"/>
    </source>
</evidence>
<sequence>RRQHDLLTKIAKENKAKIEHGQMLKKISEEKDSLNQIQNSPLTLLALIAVLIALIAIVTKGFFAPIDFDKGFGGAI</sequence>
<dbReference type="AlphaFoldDB" id="A0A5J4V675"/>
<feature type="transmembrane region" description="Helical" evidence="1">
    <location>
        <begin position="42"/>
        <end position="63"/>
    </location>
</feature>
<reference evidence="2 3" key="1">
    <citation type="submission" date="2019-03" db="EMBL/GenBank/DDBJ databases">
        <title>Single cell metagenomics reveals metabolic interactions within the superorganism composed of flagellate Streblomastix strix and complex community of Bacteroidetes bacteria on its surface.</title>
        <authorList>
            <person name="Treitli S.C."/>
            <person name="Kolisko M."/>
            <person name="Husnik F."/>
            <person name="Keeling P."/>
            <person name="Hampl V."/>
        </authorList>
    </citation>
    <scope>NUCLEOTIDE SEQUENCE [LARGE SCALE GENOMIC DNA]</scope>
    <source>
        <strain evidence="2">ST1C</strain>
    </source>
</reference>
<evidence type="ECO:0000313" key="2">
    <source>
        <dbReference type="EMBL" id="KAA6378107.1"/>
    </source>
</evidence>
<gene>
    <name evidence="2" type="ORF">EZS28_026364</name>
</gene>
<name>A0A5J4V675_9EUKA</name>
<keyword evidence="1" id="KW-0812">Transmembrane</keyword>
<organism evidence="2 3">
    <name type="scientific">Streblomastix strix</name>
    <dbReference type="NCBI Taxonomy" id="222440"/>
    <lineage>
        <taxon>Eukaryota</taxon>
        <taxon>Metamonada</taxon>
        <taxon>Preaxostyla</taxon>
        <taxon>Oxymonadida</taxon>
        <taxon>Streblomastigidae</taxon>
        <taxon>Streblomastix</taxon>
    </lineage>
</organism>
<keyword evidence="1" id="KW-1133">Transmembrane helix</keyword>
<feature type="non-terminal residue" evidence="2">
    <location>
        <position position="1"/>
    </location>
</feature>
<proteinExistence type="predicted"/>
<keyword evidence="1" id="KW-0472">Membrane</keyword>
<dbReference type="EMBL" id="SNRW01009368">
    <property type="protein sequence ID" value="KAA6378107.1"/>
    <property type="molecule type" value="Genomic_DNA"/>
</dbReference>
<protein>
    <submittedName>
        <fullName evidence="2">Uncharacterized protein</fullName>
    </submittedName>
</protein>
<evidence type="ECO:0000256" key="1">
    <source>
        <dbReference type="SAM" id="Phobius"/>
    </source>
</evidence>
<accession>A0A5J4V675</accession>
<dbReference type="Proteomes" id="UP000324800">
    <property type="component" value="Unassembled WGS sequence"/>
</dbReference>
<comment type="caution">
    <text evidence="2">The sequence shown here is derived from an EMBL/GenBank/DDBJ whole genome shotgun (WGS) entry which is preliminary data.</text>
</comment>